<feature type="non-terminal residue" evidence="1">
    <location>
        <position position="1"/>
    </location>
</feature>
<evidence type="ECO:0000313" key="2">
    <source>
        <dbReference type="Proteomes" id="UP000054144"/>
    </source>
</evidence>
<dbReference type="GO" id="GO:0006506">
    <property type="term" value="P:GPI anchor biosynthetic process"/>
    <property type="evidence" value="ECO:0007669"/>
    <property type="project" value="UniProtKB-UniPathway"/>
</dbReference>
<reference evidence="1 2" key="1">
    <citation type="journal article" date="2015" name="Fungal Genet. Biol.">
        <title>Evolution of novel wood decay mechanisms in Agaricales revealed by the genome sequences of Fistulina hepatica and Cylindrobasidium torrendii.</title>
        <authorList>
            <person name="Floudas D."/>
            <person name="Held B.W."/>
            <person name="Riley R."/>
            <person name="Nagy L.G."/>
            <person name="Koehler G."/>
            <person name="Ransdell A.S."/>
            <person name="Younus H."/>
            <person name="Chow J."/>
            <person name="Chiniquy J."/>
            <person name="Lipzen A."/>
            <person name="Tritt A."/>
            <person name="Sun H."/>
            <person name="Haridas S."/>
            <person name="LaButti K."/>
            <person name="Ohm R.A."/>
            <person name="Kues U."/>
            <person name="Blanchette R.A."/>
            <person name="Grigoriev I.V."/>
            <person name="Minto R.E."/>
            <person name="Hibbett D.S."/>
        </authorList>
    </citation>
    <scope>NUCLEOTIDE SEQUENCE [LARGE SCALE GENOMIC DNA]</scope>
    <source>
        <strain evidence="1 2">ATCC 64428</strain>
    </source>
</reference>
<dbReference type="UniPathway" id="UPA00196"/>
<proteinExistence type="predicted"/>
<gene>
    <name evidence="1" type="ORF">FISHEDRAFT_47350</name>
</gene>
<dbReference type="AlphaFoldDB" id="A0A0D7A6J5"/>
<dbReference type="Proteomes" id="UP000054144">
    <property type="component" value="Unassembled WGS sequence"/>
</dbReference>
<sequence>WGLTAEYLTIFINSAEWTLTSGVLNDPVFHPVLFVPSAMHHSLHVLDSDMSDVSPSLYRSGAALQFLILIQSLLCIYTSL</sequence>
<protein>
    <submittedName>
        <fullName evidence="1">Uncharacterized protein</fullName>
    </submittedName>
</protein>
<dbReference type="GO" id="GO:0016020">
    <property type="term" value="C:membrane"/>
    <property type="evidence" value="ECO:0007669"/>
    <property type="project" value="GOC"/>
</dbReference>
<dbReference type="EMBL" id="KN882033">
    <property type="protein sequence ID" value="KIY46428.1"/>
    <property type="molecule type" value="Genomic_DNA"/>
</dbReference>
<accession>A0A0D7A6J5</accession>
<evidence type="ECO:0000313" key="1">
    <source>
        <dbReference type="EMBL" id="KIY46428.1"/>
    </source>
</evidence>
<organism evidence="1 2">
    <name type="scientific">Fistulina hepatica ATCC 64428</name>
    <dbReference type="NCBI Taxonomy" id="1128425"/>
    <lineage>
        <taxon>Eukaryota</taxon>
        <taxon>Fungi</taxon>
        <taxon>Dikarya</taxon>
        <taxon>Basidiomycota</taxon>
        <taxon>Agaricomycotina</taxon>
        <taxon>Agaricomycetes</taxon>
        <taxon>Agaricomycetidae</taxon>
        <taxon>Agaricales</taxon>
        <taxon>Fistulinaceae</taxon>
        <taxon>Fistulina</taxon>
    </lineage>
</organism>
<dbReference type="OrthoDB" id="28748at2759"/>
<keyword evidence="2" id="KW-1185">Reference proteome</keyword>
<name>A0A0D7A6J5_9AGAR</name>